<evidence type="ECO:0000256" key="1">
    <source>
        <dbReference type="PROSITE-ProRule" id="PRU00042"/>
    </source>
</evidence>
<dbReference type="GO" id="GO:0003700">
    <property type="term" value="F:DNA-binding transcription factor activity"/>
    <property type="evidence" value="ECO:0007669"/>
    <property type="project" value="TreeGrafter"/>
</dbReference>
<dbReference type="PROSITE" id="PS00028">
    <property type="entry name" value="ZINC_FINGER_C2H2_1"/>
    <property type="match status" value="1"/>
</dbReference>
<dbReference type="AlphaFoldDB" id="A0AAN9E4I6"/>
<dbReference type="GO" id="GO:0008270">
    <property type="term" value="F:zinc ion binding"/>
    <property type="evidence" value="ECO:0007669"/>
    <property type="project" value="UniProtKB-KW"/>
</dbReference>
<keyword evidence="1" id="KW-0862">Zinc</keyword>
<feature type="region of interest" description="Disordered" evidence="2">
    <location>
        <begin position="154"/>
        <end position="174"/>
    </location>
</feature>
<dbReference type="GO" id="GO:0005634">
    <property type="term" value="C:nucleus"/>
    <property type="evidence" value="ECO:0007669"/>
    <property type="project" value="TreeGrafter"/>
</dbReference>
<dbReference type="GO" id="GO:0000976">
    <property type="term" value="F:transcription cis-regulatory region binding"/>
    <property type="evidence" value="ECO:0007669"/>
    <property type="project" value="TreeGrafter"/>
</dbReference>
<evidence type="ECO:0000256" key="2">
    <source>
        <dbReference type="SAM" id="MobiDB-lite"/>
    </source>
</evidence>
<feature type="compositionally biased region" description="Basic and acidic residues" evidence="2">
    <location>
        <begin position="164"/>
        <end position="174"/>
    </location>
</feature>
<feature type="region of interest" description="Disordered" evidence="2">
    <location>
        <begin position="1"/>
        <end position="24"/>
    </location>
</feature>
<dbReference type="Proteomes" id="UP001372338">
    <property type="component" value="Unassembled WGS sequence"/>
</dbReference>
<dbReference type="EMBL" id="JAYWIO010000008">
    <property type="protein sequence ID" value="KAK7246328.1"/>
    <property type="molecule type" value="Genomic_DNA"/>
</dbReference>
<dbReference type="InterPro" id="IPR044299">
    <property type="entry name" value="GIS3/ZFP5/ZFP6"/>
</dbReference>
<gene>
    <name evidence="4" type="ORF">RIF29_41192</name>
</gene>
<dbReference type="GO" id="GO:0009736">
    <property type="term" value="P:cytokinin-activated signaling pathway"/>
    <property type="evidence" value="ECO:0007669"/>
    <property type="project" value="TreeGrafter"/>
</dbReference>
<dbReference type="Gene3D" id="3.30.160.60">
    <property type="entry name" value="Classic Zinc Finger"/>
    <property type="match status" value="1"/>
</dbReference>
<comment type="caution">
    <text evidence="4">The sequence shown here is derived from an EMBL/GenBank/DDBJ whole genome shotgun (WGS) entry which is preliminary data.</text>
</comment>
<dbReference type="SUPFAM" id="SSF57667">
    <property type="entry name" value="beta-beta-alpha zinc fingers"/>
    <property type="match status" value="1"/>
</dbReference>
<dbReference type="GO" id="GO:0009740">
    <property type="term" value="P:gibberellic acid mediated signaling pathway"/>
    <property type="evidence" value="ECO:0007669"/>
    <property type="project" value="TreeGrafter"/>
</dbReference>
<organism evidence="4 5">
    <name type="scientific">Crotalaria pallida</name>
    <name type="common">Smooth rattlebox</name>
    <name type="synonym">Crotalaria striata</name>
    <dbReference type="NCBI Taxonomy" id="3830"/>
    <lineage>
        <taxon>Eukaryota</taxon>
        <taxon>Viridiplantae</taxon>
        <taxon>Streptophyta</taxon>
        <taxon>Embryophyta</taxon>
        <taxon>Tracheophyta</taxon>
        <taxon>Spermatophyta</taxon>
        <taxon>Magnoliopsida</taxon>
        <taxon>eudicotyledons</taxon>
        <taxon>Gunneridae</taxon>
        <taxon>Pentapetalae</taxon>
        <taxon>rosids</taxon>
        <taxon>fabids</taxon>
        <taxon>Fabales</taxon>
        <taxon>Fabaceae</taxon>
        <taxon>Papilionoideae</taxon>
        <taxon>50 kb inversion clade</taxon>
        <taxon>genistoids sensu lato</taxon>
        <taxon>core genistoids</taxon>
        <taxon>Crotalarieae</taxon>
        <taxon>Crotalaria</taxon>
    </lineage>
</organism>
<keyword evidence="1" id="KW-0479">Metal-binding</keyword>
<evidence type="ECO:0000313" key="5">
    <source>
        <dbReference type="Proteomes" id="UP001372338"/>
    </source>
</evidence>
<dbReference type="PANTHER" id="PTHR46353">
    <property type="entry name" value="ZINC FINGER PROTEIN 5"/>
    <property type="match status" value="1"/>
</dbReference>
<accession>A0AAN9E4I6</accession>
<name>A0AAN9E4I6_CROPI</name>
<proteinExistence type="predicted"/>
<dbReference type="InterPro" id="IPR013087">
    <property type="entry name" value="Znf_C2H2_type"/>
</dbReference>
<feature type="domain" description="C2H2-type" evidence="3">
    <location>
        <begin position="39"/>
        <end position="66"/>
    </location>
</feature>
<dbReference type="InterPro" id="IPR036236">
    <property type="entry name" value="Znf_C2H2_sf"/>
</dbReference>
<protein>
    <recommendedName>
        <fullName evidence="3">C2H2-type domain-containing protein</fullName>
    </recommendedName>
</protein>
<dbReference type="PROSITE" id="PS50157">
    <property type="entry name" value="ZINC_FINGER_C2H2_2"/>
    <property type="match status" value="1"/>
</dbReference>
<dbReference type="GO" id="GO:0010090">
    <property type="term" value="P:trichome morphogenesis"/>
    <property type="evidence" value="ECO:0007669"/>
    <property type="project" value="InterPro"/>
</dbReference>
<sequence length="174" mass="19423">MSPSENPSPNNTNHHSSSSSSSSTSTLMLFGFPLTPKRFKCNYCCREFAHSQALGGHQNAHKRERQKAKLQEFQNLLSYHQQLQQRFIVPNSPNHHHIMVAHGTPSSSGPVYVHDPRANGVDHEAWFPNAWAPQHGSNGGLLYNNLNGDVDLNLSPASIRRPCNSKDKDFGRKT</sequence>
<evidence type="ECO:0000313" key="4">
    <source>
        <dbReference type="EMBL" id="KAK7246328.1"/>
    </source>
</evidence>
<keyword evidence="5" id="KW-1185">Reference proteome</keyword>
<dbReference type="PANTHER" id="PTHR46353:SF23">
    <property type="entry name" value="C2H2 ZINC FINGER-CONTAINING PROTEIN-RELATED"/>
    <property type="match status" value="1"/>
</dbReference>
<evidence type="ECO:0000259" key="3">
    <source>
        <dbReference type="PROSITE" id="PS50157"/>
    </source>
</evidence>
<reference evidence="4 5" key="1">
    <citation type="submission" date="2024-01" db="EMBL/GenBank/DDBJ databases">
        <title>The genomes of 5 underutilized Papilionoideae crops provide insights into root nodulation and disease resistanc.</title>
        <authorList>
            <person name="Yuan L."/>
        </authorList>
    </citation>
    <scope>NUCLEOTIDE SEQUENCE [LARGE SCALE GENOMIC DNA]</scope>
    <source>
        <strain evidence="4">ZHUSHIDOU_FW_LH</strain>
        <tissue evidence="4">Leaf</tissue>
    </source>
</reference>
<keyword evidence="1" id="KW-0863">Zinc-finger</keyword>